<evidence type="ECO:0000313" key="4">
    <source>
        <dbReference type="EMBL" id="PSB00326.1"/>
    </source>
</evidence>
<dbReference type="InterPro" id="IPR024688">
    <property type="entry name" value="Mac_dom"/>
</dbReference>
<comment type="similarity">
    <text evidence="1">Belongs to the transferase hexapeptide repeat family.</text>
</comment>
<reference evidence="4 5" key="1">
    <citation type="submission" date="2018-02" db="EMBL/GenBank/DDBJ databases">
        <authorList>
            <person name="Cohen D.B."/>
            <person name="Kent A.D."/>
        </authorList>
    </citation>
    <scope>NUCLEOTIDE SEQUENCE [LARGE SCALE GENOMIC DNA]</scope>
    <source>
        <strain evidence="4 5">CCAP 1448/3</strain>
    </source>
</reference>
<protein>
    <submittedName>
        <fullName evidence="4">Maltose acetyltransferase</fullName>
    </submittedName>
</protein>
<gene>
    <name evidence="4" type="ORF">C7B64_24115</name>
</gene>
<organism evidence="4 5">
    <name type="scientific">Merismopedia glauca CCAP 1448/3</name>
    <dbReference type="NCBI Taxonomy" id="1296344"/>
    <lineage>
        <taxon>Bacteria</taxon>
        <taxon>Bacillati</taxon>
        <taxon>Cyanobacteriota</taxon>
        <taxon>Cyanophyceae</taxon>
        <taxon>Synechococcales</taxon>
        <taxon>Merismopediaceae</taxon>
        <taxon>Merismopedia</taxon>
    </lineage>
</organism>
<evidence type="ECO:0000256" key="1">
    <source>
        <dbReference type="ARBA" id="ARBA00007274"/>
    </source>
</evidence>
<dbReference type="Proteomes" id="UP000238762">
    <property type="component" value="Unassembled WGS sequence"/>
</dbReference>
<sequence>MRERMLAGEPYMAIDSELGKMHLRAQQILHAFNISLPDATEERQSLIQDLFGALGEDSEVKPPFR</sequence>
<dbReference type="AlphaFoldDB" id="A0A2T1BWC6"/>
<reference evidence="4 5" key="2">
    <citation type="submission" date="2018-03" db="EMBL/GenBank/DDBJ databases">
        <title>The ancient ancestry and fast evolution of plastids.</title>
        <authorList>
            <person name="Moore K.R."/>
            <person name="Magnabosco C."/>
            <person name="Momper L."/>
            <person name="Gold D.A."/>
            <person name="Bosak T."/>
            <person name="Fournier G.P."/>
        </authorList>
    </citation>
    <scope>NUCLEOTIDE SEQUENCE [LARGE SCALE GENOMIC DNA]</scope>
    <source>
        <strain evidence="4 5">CCAP 1448/3</strain>
    </source>
</reference>
<comment type="caution">
    <text evidence="4">The sequence shown here is derived from an EMBL/GenBank/DDBJ whole genome shotgun (WGS) entry which is preliminary data.</text>
</comment>
<dbReference type="GO" id="GO:0016407">
    <property type="term" value="F:acetyltransferase activity"/>
    <property type="evidence" value="ECO:0007669"/>
    <property type="project" value="InterPro"/>
</dbReference>
<proteinExistence type="inferred from homology"/>
<evidence type="ECO:0000259" key="3">
    <source>
        <dbReference type="SMART" id="SM01266"/>
    </source>
</evidence>
<dbReference type="SMART" id="SM01266">
    <property type="entry name" value="Mac"/>
    <property type="match status" value="1"/>
</dbReference>
<keyword evidence="2 4" id="KW-0808">Transferase</keyword>
<dbReference type="EMBL" id="PVWJ01000254">
    <property type="protein sequence ID" value="PSB00326.1"/>
    <property type="molecule type" value="Genomic_DNA"/>
</dbReference>
<accession>A0A2T1BWC6</accession>
<dbReference type="Pfam" id="PF12464">
    <property type="entry name" value="Mac"/>
    <property type="match status" value="1"/>
</dbReference>
<feature type="non-terminal residue" evidence="4">
    <location>
        <position position="65"/>
    </location>
</feature>
<name>A0A2T1BWC6_9CYAN</name>
<evidence type="ECO:0000256" key="2">
    <source>
        <dbReference type="ARBA" id="ARBA00022679"/>
    </source>
</evidence>
<feature type="domain" description="Maltose/galactoside acetyltransferase" evidence="3">
    <location>
        <begin position="2"/>
        <end position="56"/>
    </location>
</feature>
<evidence type="ECO:0000313" key="5">
    <source>
        <dbReference type="Proteomes" id="UP000238762"/>
    </source>
</evidence>
<dbReference type="Gene3D" id="2.160.10.10">
    <property type="entry name" value="Hexapeptide repeat proteins"/>
    <property type="match status" value="1"/>
</dbReference>
<keyword evidence="5" id="KW-1185">Reference proteome</keyword>